<dbReference type="PANTHER" id="PTHR35024">
    <property type="entry name" value="HYPOTHETICAL CYTOSOLIC PROTEIN"/>
    <property type="match status" value="1"/>
</dbReference>
<accession>A0AAU7DLF2</accession>
<dbReference type="InterPro" id="IPR007607">
    <property type="entry name" value="BacA/B"/>
</dbReference>
<evidence type="ECO:0000256" key="1">
    <source>
        <dbReference type="ARBA" id="ARBA00044755"/>
    </source>
</evidence>
<organism evidence="3">
    <name type="scientific">Telmatobacter sp. DSM 110680</name>
    <dbReference type="NCBI Taxonomy" id="3036704"/>
    <lineage>
        <taxon>Bacteria</taxon>
        <taxon>Pseudomonadati</taxon>
        <taxon>Acidobacteriota</taxon>
        <taxon>Terriglobia</taxon>
        <taxon>Terriglobales</taxon>
        <taxon>Acidobacteriaceae</taxon>
        <taxon>Telmatobacter</taxon>
    </lineage>
</organism>
<dbReference type="AlphaFoldDB" id="A0AAU7DLF2"/>
<evidence type="ECO:0000313" key="3">
    <source>
        <dbReference type="EMBL" id="XBH17596.1"/>
    </source>
</evidence>
<evidence type="ECO:0000256" key="2">
    <source>
        <dbReference type="SAM" id="MobiDB-lite"/>
    </source>
</evidence>
<name>A0AAU7DLF2_9BACT</name>
<dbReference type="Pfam" id="PF04519">
    <property type="entry name" value="Bactofilin"/>
    <property type="match status" value="1"/>
</dbReference>
<sequence>MAIFAQNSNAAPVQPPSPSLAEVPAPPAVNSSANQYSMIGKSIMIKGEIVAADPIYVYGTVEGSINAPAHRVTVGKEGIVKADISAREIVIMGDVCGNLEGTERVEIRNDGSLMGNLATRRIYIEEGAVLSGVIDVHKPSKKEKAEQEDAGVDRKGVVSFPVTEMVEEIA</sequence>
<reference evidence="3" key="1">
    <citation type="submission" date="2023-03" db="EMBL/GenBank/DDBJ databases">
        <title>Edaphobacter sp.</title>
        <authorList>
            <person name="Huber K.J."/>
            <person name="Papendorf J."/>
            <person name="Pilke C."/>
            <person name="Bunk B."/>
            <person name="Sproeer C."/>
            <person name="Pester M."/>
        </authorList>
    </citation>
    <scope>NUCLEOTIDE SEQUENCE</scope>
    <source>
        <strain evidence="3">DSM 110680</strain>
    </source>
</reference>
<comment type="similarity">
    <text evidence="1">Belongs to the bactofilin family.</text>
</comment>
<protein>
    <submittedName>
        <fullName evidence="3">Polymer-forming cytoskeletal protein</fullName>
    </submittedName>
</protein>
<proteinExistence type="inferred from homology"/>
<gene>
    <name evidence="3" type="ORF">P8935_23890</name>
</gene>
<feature type="compositionally biased region" description="Polar residues" evidence="2">
    <location>
        <begin position="1"/>
        <end position="11"/>
    </location>
</feature>
<dbReference type="EMBL" id="CP121196">
    <property type="protein sequence ID" value="XBH17596.1"/>
    <property type="molecule type" value="Genomic_DNA"/>
</dbReference>
<dbReference type="RefSeq" id="WP_348262820.1">
    <property type="nucleotide sequence ID" value="NZ_CP121196.1"/>
</dbReference>
<dbReference type="PANTHER" id="PTHR35024:SF4">
    <property type="entry name" value="POLYMER-FORMING CYTOSKELETAL PROTEIN"/>
    <property type="match status" value="1"/>
</dbReference>
<feature type="region of interest" description="Disordered" evidence="2">
    <location>
        <begin position="1"/>
        <end position="26"/>
    </location>
</feature>